<evidence type="ECO:0000256" key="19">
    <source>
        <dbReference type="ARBA" id="ARBA00023015"/>
    </source>
</evidence>
<dbReference type="InterPro" id="IPR043504">
    <property type="entry name" value="Peptidase_S1_PA_chymotrypsin"/>
</dbReference>
<feature type="transmembrane region" description="Helical" evidence="31">
    <location>
        <begin position="1912"/>
        <end position="1933"/>
    </location>
</feature>
<comment type="caution">
    <text evidence="29">Lacks conserved residue(s) required for the propagation of feature annotation.</text>
</comment>
<feature type="transmembrane region" description="Helical" evidence="31">
    <location>
        <begin position="1879"/>
        <end position="1900"/>
    </location>
</feature>
<dbReference type="GO" id="GO:1990837">
    <property type="term" value="F:sequence-specific double-stranded DNA binding"/>
    <property type="evidence" value="ECO:0007669"/>
    <property type="project" value="UniProtKB-ARBA"/>
</dbReference>
<dbReference type="PROSITE" id="PS00135">
    <property type="entry name" value="TRYPSIN_SER"/>
    <property type="match status" value="1"/>
</dbReference>
<keyword evidence="23" id="KW-1015">Disulfide bond</keyword>
<feature type="transmembrane region" description="Helical" evidence="31">
    <location>
        <begin position="2503"/>
        <end position="2526"/>
    </location>
</feature>
<feature type="transmembrane region" description="Helical" evidence="31">
    <location>
        <begin position="1363"/>
        <end position="1382"/>
    </location>
</feature>
<dbReference type="PRINTS" id="PR00722">
    <property type="entry name" value="CHYMOTRYPSIN"/>
</dbReference>
<keyword evidence="12" id="KW-0479">Metal-binding</keyword>
<keyword evidence="9" id="KW-0964">Secreted</keyword>
<feature type="transmembrane region" description="Helical" evidence="31">
    <location>
        <begin position="2108"/>
        <end position="2132"/>
    </location>
</feature>
<feature type="transmembrane region" description="Helical" evidence="31">
    <location>
        <begin position="670"/>
        <end position="692"/>
    </location>
</feature>
<dbReference type="Pfam" id="PF13912">
    <property type="entry name" value="zf-C2H2_6"/>
    <property type="match status" value="1"/>
</dbReference>
<evidence type="ECO:0000256" key="27">
    <source>
        <dbReference type="ARBA" id="ARBA00049984"/>
    </source>
</evidence>
<feature type="transmembrane region" description="Helical" evidence="31">
    <location>
        <begin position="2468"/>
        <end position="2491"/>
    </location>
</feature>
<evidence type="ECO:0000256" key="1">
    <source>
        <dbReference type="ARBA" id="ARBA00003767"/>
    </source>
</evidence>
<feature type="signal peptide" evidence="32">
    <location>
        <begin position="1"/>
        <end position="17"/>
    </location>
</feature>
<evidence type="ECO:0000256" key="22">
    <source>
        <dbReference type="ARBA" id="ARBA00023136"/>
    </source>
</evidence>
<feature type="transmembrane region" description="Helical" evidence="31">
    <location>
        <begin position="379"/>
        <end position="405"/>
    </location>
</feature>
<dbReference type="SUPFAM" id="SSF57716">
    <property type="entry name" value="Glucocorticoid receptor-like (DNA-binding domain)"/>
    <property type="match status" value="1"/>
</dbReference>
<dbReference type="PANTHER" id="PTHR21421">
    <property type="entry name" value="GUSTATORY RECEPTOR"/>
    <property type="match status" value="1"/>
</dbReference>
<feature type="transmembrane region" description="Helical" evidence="31">
    <location>
        <begin position="960"/>
        <end position="984"/>
    </location>
</feature>
<evidence type="ECO:0000256" key="4">
    <source>
        <dbReference type="ARBA" id="ARBA00004613"/>
    </source>
</evidence>
<evidence type="ECO:0000256" key="8">
    <source>
        <dbReference type="ARBA" id="ARBA00022475"/>
    </source>
</evidence>
<dbReference type="FunFam" id="3.30.160.60:FF:000303">
    <property type="entry name" value="Zinc finger protein 41"/>
    <property type="match status" value="1"/>
</dbReference>
<evidence type="ECO:0000256" key="9">
    <source>
        <dbReference type="ARBA" id="ARBA00022525"/>
    </source>
</evidence>
<evidence type="ECO:0000256" key="26">
    <source>
        <dbReference type="ARBA" id="ARBA00023242"/>
    </source>
</evidence>
<feature type="transmembrane region" description="Helical" evidence="31">
    <location>
        <begin position="1733"/>
        <end position="1757"/>
    </location>
</feature>
<dbReference type="GO" id="GO:0008270">
    <property type="term" value="F:zinc ion binding"/>
    <property type="evidence" value="ECO:0007669"/>
    <property type="project" value="UniProtKB-KW"/>
</dbReference>
<dbReference type="InterPro" id="IPR001314">
    <property type="entry name" value="Peptidase_S1A"/>
</dbReference>
<evidence type="ECO:0000256" key="18">
    <source>
        <dbReference type="ARBA" id="ARBA00022989"/>
    </source>
</evidence>
<evidence type="ECO:0000256" key="15">
    <source>
        <dbReference type="ARBA" id="ARBA00022801"/>
    </source>
</evidence>
<feature type="transmembrane region" description="Helical" evidence="31">
    <location>
        <begin position="927"/>
        <end position="948"/>
    </location>
</feature>
<feature type="transmembrane region" description="Helical" evidence="31">
    <location>
        <begin position="411"/>
        <end position="429"/>
    </location>
</feature>
<dbReference type="Pfam" id="PF00096">
    <property type="entry name" value="zf-C2H2"/>
    <property type="match status" value="8"/>
</dbReference>
<dbReference type="Pfam" id="PF07776">
    <property type="entry name" value="zf-AD"/>
    <property type="match status" value="1"/>
</dbReference>
<evidence type="ECO:0000256" key="32">
    <source>
        <dbReference type="SAM" id="SignalP"/>
    </source>
</evidence>
<dbReference type="GO" id="GO:0006355">
    <property type="term" value="P:regulation of DNA-templated transcription"/>
    <property type="evidence" value="ECO:0007669"/>
    <property type="project" value="UniProtKB-ARBA"/>
</dbReference>
<dbReference type="InterPro" id="IPR007523">
    <property type="entry name" value="NDUFAF3/AAMDC"/>
</dbReference>
<comment type="caution">
    <text evidence="36">The sequence shown here is derived from an EMBL/GenBank/DDBJ whole genome shotgun (WGS) entry which is preliminary data.</text>
</comment>
<feature type="transmembrane region" description="Helical" evidence="31">
    <location>
        <begin position="1683"/>
        <end position="1703"/>
    </location>
</feature>
<feature type="transmembrane region" description="Helical" evidence="31">
    <location>
        <begin position="2319"/>
        <end position="2341"/>
    </location>
</feature>
<comment type="subcellular location">
    <subcellularLocation>
        <location evidence="5">Cell membrane</location>
        <topology evidence="5">Multi-pass membrane protein</topology>
    </subcellularLocation>
    <subcellularLocation>
        <location evidence="3">Mitochondrion</location>
    </subcellularLocation>
    <subcellularLocation>
        <location evidence="2">Nucleus</location>
    </subcellularLocation>
    <subcellularLocation>
        <location evidence="4">Secreted</location>
    </subcellularLocation>
</comment>
<keyword evidence="19" id="KW-0805">Transcription regulation</keyword>
<dbReference type="InterPro" id="IPR009003">
    <property type="entry name" value="Peptidase_S1_PA"/>
</dbReference>
<keyword evidence="21" id="KW-0496">Mitochondrion</keyword>
<evidence type="ECO:0000256" key="11">
    <source>
        <dbReference type="ARBA" id="ARBA00022692"/>
    </source>
</evidence>
<feature type="domain" description="Peptidase S1" evidence="34">
    <location>
        <begin position="30"/>
        <end position="258"/>
    </location>
</feature>
<evidence type="ECO:0000259" key="35">
    <source>
        <dbReference type="PROSITE" id="PS51915"/>
    </source>
</evidence>
<dbReference type="CDD" id="cd05125">
    <property type="entry name" value="Mth938_2P1-like"/>
    <property type="match status" value="1"/>
</dbReference>
<keyword evidence="13" id="KW-0677">Repeat</keyword>
<feature type="transmembrane region" description="Helical" evidence="31">
    <location>
        <begin position="342"/>
        <end position="367"/>
    </location>
</feature>
<evidence type="ECO:0000256" key="2">
    <source>
        <dbReference type="ARBA" id="ARBA00004123"/>
    </source>
</evidence>
<feature type="transmembrane region" description="Helical" evidence="31">
    <location>
        <begin position="1808"/>
        <end position="1833"/>
    </location>
</feature>
<dbReference type="FunFam" id="3.30.160.60:FF:001532">
    <property type="entry name" value="Zinc finger protein 483"/>
    <property type="match status" value="1"/>
</dbReference>
<feature type="domain" description="C2H2-type" evidence="33">
    <location>
        <begin position="3203"/>
        <end position="3230"/>
    </location>
</feature>
<proteinExistence type="inferred from homology"/>
<dbReference type="GO" id="GO:0005739">
    <property type="term" value="C:mitochondrion"/>
    <property type="evidence" value="ECO:0007669"/>
    <property type="project" value="UniProtKB-SubCell"/>
</dbReference>
<feature type="transmembrane region" description="Helical" evidence="31">
    <location>
        <begin position="1511"/>
        <end position="1535"/>
    </location>
</feature>
<evidence type="ECO:0000256" key="14">
    <source>
        <dbReference type="ARBA" id="ARBA00022771"/>
    </source>
</evidence>
<feature type="transmembrane region" description="Helical" evidence="31">
    <location>
        <begin position="2429"/>
        <end position="2448"/>
    </location>
</feature>
<feature type="transmembrane region" description="Helical" evidence="31">
    <location>
        <begin position="1085"/>
        <end position="1108"/>
    </location>
</feature>
<dbReference type="CDD" id="cd00085">
    <property type="entry name" value="HNHc"/>
    <property type="match status" value="1"/>
</dbReference>
<evidence type="ECO:0000313" key="37">
    <source>
        <dbReference type="Proteomes" id="UP000719412"/>
    </source>
</evidence>
<evidence type="ECO:0000256" key="28">
    <source>
        <dbReference type="PROSITE-ProRule" id="PRU00042"/>
    </source>
</evidence>
<dbReference type="InterPro" id="IPR033116">
    <property type="entry name" value="TRYPSIN_SER"/>
</dbReference>
<evidence type="ECO:0000259" key="33">
    <source>
        <dbReference type="PROSITE" id="PS50157"/>
    </source>
</evidence>
<keyword evidence="8" id="KW-1003">Cell membrane</keyword>
<evidence type="ECO:0000256" key="29">
    <source>
        <dbReference type="PROSITE-ProRule" id="PRU01263"/>
    </source>
</evidence>
<dbReference type="SMART" id="SM00020">
    <property type="entry name" value="Tryp_SPc"/>
    <property type="match status" value="1"/>
</dbReference>
<keyword evidence="24" id="KW-0804">Transcription</keyword>
<dbReference type="EMBL" id="JABDTM020028687">
    <property type="protein sequence ID" value="KAH0808541.1"/>
    <property type="molecule type" value="Genomic_DNA"/>
</dbReference>
<evidence type="ECO:0000256" key="16">
    <source>
        <dbReference type="ARBA" id="ARBA00022825"/>
    </source>
</evidence>
<dbReference type="Gene3D" id="3.40.1800.20">
    <property type="match status" value="1"/>
</dbReference>
<keyword evidence="15" id="KW-0378">Hydrolase</keyword>
<dbReference type="InterPro" id="IPR036748">
    <property type="entry name" value="MTH938-like_sf"/>
</dbReference>
<dbReference type="SUPFAM" id="SSF50494">
    <property type="entry name" value="Trypsin-like serine proteases"/>
    <property type="match status" value="1"/>
</dbReference>
<feature type="transmembrane region" description="Helical" evidence="31">
    <location>
        <begin position="2712"/>
        <end position="2735"/>
    </location>
</feature>
<name>A0A8J6H5Z4_TENMO</name>
<dbReference type="Pfam" id="PF06151">
    <property type="entry name" value="Trehalose_recp"/>
    <property type="match status" value="9"/>
</dbReference>
<dbReference type="Proteomes" id="UP000719412">
    <property type="component" value="Unassembled WGS sequence"/>
</dbReference>
<feature type="transmembrane region" description="Helical" evidence="31">
    <location>
        <begin position="1269"/>
        <end position="1290"/>
    </location>
</feature>
<sequence>MMKTIVLILACATASLASPLDVDPLYSWRVVGGSTASAGQYPFIISLRTIFNSHTCGGSLIANNWVVTAAHCVYNSSPSSYSVVAGINQLNSNSGVQVGVAEIIVHPNYNQNLIINDIALLRLSSSIAESNLIKIIELESENVADPRDCVLIGWGRTSYPGSIPNDLQHLPLKSVPYEQCKNAWINQEGTILESEICTLTQRGQGACHGDSGGPLISQQGGNAKLIGLVSWGSPCAIANCLGLLPVTGLATEFKWRSWKCLYTFTIMAIFVTNSVICIINWTFVKFSLKLLGTQMNVINALTSLVLYVKLAKKWPKLVKVWSEVDRKMNQVYGYPKNLDQRIAVATCAIFVAAIGEYILLMAYHILMSTINGRQFDIEYFYLSVFPEFFSVVDFNGYTAFIANIATMIGHMIWSFNDLFIIVISSALALRFKQITDRLYLDQKKPNSNNYWIQIRADYDRLVYLSKKVDKYISSIVLLSYAANIFFLLVQLSNVIGHLNYNIQVFYYTYSFSFLIARLAIVSLYGAWVSEESREPAFCLQSLPSATYNLEIRRLLLQISFNDVAITGSKMFKISRSLLLHVAGAIVTYELVIIQFNNAEELHCILVEVMLVNVWKRVTVSSKSKPGNPNMTHNCLKVVLTIAQIVGNFPINNLRCDEPNKLRFTFKSWKVLYAGLMSLGYIVFCVFSFYKALTVGIFLNQLITPLYYLHSFFTTLLFIQVAYIWPRFMTLWTNIEDHLLKNYKATTALYKRINFSAAIMIVMSLLEHTLSIFSLLYSTNCQNNSTGAEHLFKKQFHYFFTYVPYHVFGAALLTYLSWSASFVWNFGDIFIILMSMIMTERFRQINLKIKTSAEEVITSANSNDSSGFIKVYHAEFPVNLSSSGPSETGTRTYRNRSTRFQKGEYQFWRQIREDYNDMNNVMRQLDQILSNLILLSYSCNLTFILIQLFNSLRQMGSIAEAIYFFYSFGFVIARIVFVSIFGAFINEESQAGLPHLTSLPTEFYNEEIQRLIAQIHIDSVALTGHNLFRITKGLVLSSNPNNYRRLVYLSKKVDKYISYIVLVSYAVNICSSLSNSPNHLNYNIQVFYYTYSFSFLIARHAIVSLYGAWVSEESREPAFCLQSLPLATYNLEIRHLLLQISFYDVAITGSKMFVTYELVIIQFNNTEGLESVPLAEVMLVNVRKRVTVSVKNKPGNANMTHNCLKAVLTIAQIVGNFPVDNLRCDEPNKLRFRFKSWKVLYAVLMSLGYIVCCVFSFYKALTARILLNELITPLYYFHSFFTTLLFIQLAYRWPRFMALWIKIEDHLLKNYKATTALYKRIHISVVIMILMFLLEHTLAIFSLLYSSNCQNNSTGPEHLFKKQFHYFFTYMPYHVLGAAVLIYLDWTATFVWNFGDIFIILMSMIMTERFRQINLKIKTRAEELVTSVPSNDSSGFIKVYHAEFPNSKYRFQKAEDRFWRQIREDYNNMSNVMVQLDKILSNLVVLSYSCNLTFILIQLFNSLRQLRSIVEAIYFFYSFGFVIARIVFVSIFGAFINEESQAGLSHLTSLPTEFYNEEIQRLITQIHIDSVALTGHNLFRITKGLVLSVAAAIITYEKMKLFRRRKSYNEPQLFHQQIQWVVVVAQAFGLLPVQGVTSENCDNLTFRWYSPRAFYSEVIIFGCTINAIISFCRTIYAGFTLHHLSSFIFNANSAVGGIIFFNLAKNWPQLIKNWSQVESSLDNWHKRPSLKRKFYTIITIVMVAAIVEHLLSIVHVCTQIPYDDPDKFVAYFSRNYPHLFDFFEFSTPLAIFAVVNPNDFFSTTLQSTFQVMSICNVFSWNFLDAFLIIMSIALTQKFEQVTSRVLVAYNTKAHLKSHWTKIREDYNKISILCKTVNQQISTLIIVSFATNMFFIVAQLYWSLIHKATTVESVYFSFSFGLLVLRTVAVTLFASNINDESTKSMSYLLSLNSDTYSSEIDRFVTQIHCQSVALTGNDFFTITRGLLFSMAGSIVTYELFLIQSNEAVDMRVIRKMRSDMALTIEPDTVLAYPQSSFHETFSFVLVFGQFFGIMPLHGMSKRKIQDIKFQWKSARLLYAVYNFIGAFVMAVFCVLQFALEGLMLDKTGILSFYTLNFFAAVQFVVIARHWATILKEWSFMEMAMRGYGPVVNMKRRFVITTTVIMTLALVEHLLFITNALMTGDICGNYTIHSADEVYFQVAFPSVFRVIDYSPWKACFVEVANVLSTVTWNYTDLFIILISSSLAARFAQINTRLLNNKVMYEKFWKEIREDYSKLAHLTQVVDKHLAALVAISFVSNAFFICVQLYNSLKVRIGTVETVYYFFSFGFLMARTVAVTLYGAWINDESKKPLQILHSVPSEHYCGECDNDCQQLHRKSCMTRSFRQSRVSSLDYVSRVESTLKMRLIRKMRSDLALTIEPDMVLAYPQSSFHETFSFLLVFGQFFGIMPLHGMTRKNIQDVQFKWKSIRLVYAVYNFVGAFIMGVFCVSQFAIHGLMLDKTATMSFYILNFFAALQFIIIATNWSKVLKEWSFIDMSMRGYGAITNMKRRFVVMTTVIMTLALVEHLLFITNALTTGDSCGNYTLYTPDKVYFQVAFPSVFTLIDYSPWKACLVEIANVLSTVTWNYTDLFIILISCSLSARFAQINRRLANNKVMHEKFWKEIREDYTKLAHLTQVVDKHIAALVTISFVSNAFFICVQLYNSLKERVGTVETVYYFYSFGFLVARTIAVTLYGAWINDESRKPLQILHSVPSEHYCHNSADSANQFFPCGNHGFEVFHDNKKLLLEEEGDMRSVFSIDESIGETMRLFEMLMSCAAVQVLENDGLPNQVCLQCVHYITRAFSFKQLCERSDATLRQILGKPMQATFMELKPLLSTEPHEPTFSDVINTVTQNIHAVADTVPEVLTGSGEPVPINDIHVNSFKSENSQDFKMKLEFVDNDVLGMDPDSCGSDLDHKTNDQKMKREAKKRKVKDDTEQPIYPCEECTQCFTTMVDLKAHAKTHPKMSRHICKICNQGFASASTLCRHMKVHDGAKRHLCSECGKGFARSDDLTRHIRTHTGEKPFPCKLCGKSFAQSFRLLEHMRAHANEKSFICSVCGKAFSRYTSLAAHNKTHSGIKSHACGVCGKRLCGSGSLAMHMKTHTGVKDHICPYCGKGFTTPSNLIIHKRTHTGERPYVCNECGKGFPDPSRLTVHARSHSGEKPYVCSDCGRGCVSSSQLKKHRRIHTGEKPYQCNLCPKAFPRSEDLRIHIKTHTGQRLYSPGAYDAEGKTTVHILNNEAELGLMVNGFSQVGFRLNNDITVLGSMIIFPRSVLSWNVGDYTEITEESLSLLAILEPKLDLVVLGIGDPPKNLKVYQDLLPFSRKHKLTFEILPTEQACATFNFLSSEGRHVAGALIPPETITPTGDDLLQTKLRYQNLYETE</sequence>
<gene>
    <name evidence="36" type="ORF">GEV33_014251</name>
</gene>
<evidence type="ECO:0000256" key="6">
    <source>
        <dbReference type="ARBA" id="ARBA00005327"/>
    </source>
</evidence>
<organism evidence="36 37">
    <name type="scientific">Tenebrio molitor</name>
    <name type="common">Yellow mealworm beetle</name>
    <dbReference type="NCBI Taxonomy" id="7067"/>
    <lineage>
        <taxon>Eukaryota</taxon>
        <taxon>Metazoa</taxon>
        <taxon>Ecdysozoa</taxon>
        <taxon>Arthropoda</taxon>
        <taxon>Hexapoda</taxon>
        <taxon>Insecta</taxon>
        <taxon>Pterygota</taxon>
        <taxon>Neoptera</taxon>
        <taxon>Endopterygota</taxon>
        <taxon>Coleoptera</taxon>
        <taxon>Polyphaga</taxon>
        <taxon>Cucujiformia</taxon>
        <taxon>Tenebrionidae</taxon>
        <taxon>Tenebrio</taxon>
    </lineage>
</organism>
<dbReference type="GO" id="GO:0050916">
    <property type="term" value="P:sensory perception of sweet taste"/>
    <property type="evidence" value="ECO:0007669"/>
    <property type="project" value="UniProtKB-ARBA"/>
</dbReference>
<feature type="transmembrane region" description="Helical" evidence="31">
    <location>
        <begin position="1652"/>
        <end position="1671"/>
    </location>
</feature>
<feature type="domain" description="C2H2-type" evidence="33">
    <location>
        <begin position="3175"/>
        <end position="3202"/>
    </location>
</feature>
<dbReference type="FunFam" id="3.30.160.60:FF:002548">
    <property type="entry name" value="Zinc finger and SCAN domain-containing protein 29"/>
    <property type="match status" value="1"/>
</dbReference>
<evidence type="ECO:0000256" key="21">
    <source>
        <dbReference type="ARBA" id="ARBA00023128"/>
    </source>
</evidence>
<feature type="transmembrane region" description="Helical" evidence="31">
    <location>
        <begin position="1478"/>
        <end position="1499"/>
    </location>
</feature>
<dbReference type="CDD" id="cd00190">
    <property type="entry name" value="Tryp_SPc"/>
    <property type="match status" value="1"/>
</dbReference>
<keyword evidence="25" id="KW-0675">Receptor</keyword>
<feature type="domain" description="C2H2-type" evidence="33">
    <location>
        <begin position="3231"/>
        <end position="3258"/>
    </location>
</feature>
<comment type="similarity">
    <text evidence="27">Belongs to the NDUFAF3 family.</text>
</comment>
<dbReference type="InterPro" id="IPR034095">
    <property type="entry name" value="NDUF3"/>
</dbReference>
<dbReference type="GO" id="GO:0016485">
    <property type="term" value="P:protein processing"/>
    <property type="evidence" value="ECO:0007669"/>
    <property type="project" value="UniProtKB-ARBA"/>
</dbReference>
<dbReference type="PROSITE" id="PS50240">
    <property type="entry name" value="TRYPSIN_DOM"/>
    <property type="match status" value="1"/>
</dbReference>
<dbReference type="Pfam" id="PF04430">
    <property type="entry name" value="DUF498"/>
    <property type="match status" value="1"/>
</dbReference>
<dbReference type="InterPro" id="IPR003615">
    <property type="entry name" value="HNH_nuc"/>
</dbReference>
<dbReference type="SMART" id="SM00355">
    <property type="entry name" value="ZnF_C2H2"/>
    <property type="match status" value="10"/>
</dbReference>
<dbReference type="InterPro" id="IPR036236">
    <property type="entry name" value="Znf_C2H2_sf"/>
</dbReference>
<dbReference type="InterPro" id="IPR009318">
    <property type="entry name" value="Gustatory_rcpt"/>
</dbReference>
<feature type="transmembrane region" description="Helical" evidence="31">
    <location>
        <begin position="752"/>
        <end position="776"/>
    </location>
</feature>
<feature type="transmembrane region" description="Helical" evidence="31">
    <location>
        <begin position="504"/>
        <end position="527"/>
    </location>
</feature>
<dbReference type="GO" id="GO:0005886">
    <property type="term" value="C:plasma membrane"/>
    <property type="evidence" value="ECO:0007669"/>
    <property type="project" value="UniProtKB-SubCell"/>
</dbReference>
<feature type="transmembrane region" description="Helical" evidence="31">
    <location>
        <begin position="1238"/>
        <end position="1257"/>
    </location>
</feature>
<feature type="domain" description="C2H2-type" evidence="33">
    <location>
        <begin position="3147"/>
        <end position="3174"/>
    </location>
</feature>
<keyword evidence="11 31" id="KW-0812">Transmembrane</keyword>
<evidence type="ECO:0000256" key="17">
    <source>
        <dbReference type="ARBA" id="ARBA00022833"/>
    </source>
</evidence>
<feature type="transmembrane region" description="Helical" evidence="31">
    <location>
        <begin position="1577"/>
        <end position="1595"/>
    </location>
</feature>
<dbReference type="Gene3D" id="3.30.160.60">
    <property type="entry name" value="Classic Zinc Finger"/>
    <property type="match status" value="9"/>
</dbReference>
<reference evidence="36" key="2">
    <citation type="submission" date="2021-08" db="EMBL/GenBank/DDBJ databases">
        <authorList>
            <person name="Eriksson T."/>
        </authorList>
    </citation>
    <scope>NUCLEOTIDE SEQUENCE</scope>
    <source>
        <strain evidence="36">Stoneville</strain>
        <tissue evidence="36">Whole head</tissue>
    </source>
</reference>
<evidence type="ECO:0000256" key="30">
    <source>
        <dbReference type="SAM" id="MobiDB-lite"/>
    </source>
</evidence>
<dbReference type="InterPro" id="IPR001254">
    <property type="entry name" value="Trypsin_dom"/>
</dbReference>
<dbReference type="FunFam" id="3.30.160.60:FF:002343">
    <property type="entry name" value="Zinc finger protein 33A"/>
    <property type="match status" value="1"/>
</dbReference>
<evidence type="ECO:0000256" key="31">
    <source>
        <dbReference type="SAM" id="Phobius"/>
    </source>
</evidence>
<evidence type="ECO:0000256" key="24">
    <source>
        <dbReference type="ARBA" id="ARBA00023163"/>
    </source>
</evidence>
<dbReference type="Gene3D" id="2.40.10.10">
    <property type="entry name" value="Trypsin-like serine proteases"/>
    <property type="match status" value="2"/>
</dbReference>
<evidence type="ECO:0000256" key="13">
    <source>
        <dbReference type="ARBA" id="ARBA00022737"/>
    </source>
</evidence>
<dbReference type="SUPFAM" id="SSF57667">
    <property type="entry name" value="beta-beta-alpha zinc fingers"/>
    <property type="match status" value="6"/>
</dbReference>
<evidence type="ECO:0000256" key="23">
    <source>
        <dbReference type="ARBA" id="ARBA00023157"/>
    </source>
</evidence>
<dbReference type="GO" id="GO:0004252">
    <property type="term" value="F:serine-type endopeptidase activity"/>
    <property type="evidence" value="ECO:0007669"/>
    <property type="project" value="InterPro"/>
</dbReference>
<dbReference type="InterPro" id="IPR012934">
    <property type="entry name" value="Znf_AD"/>
</dbReference>
<dbReference type="PROSITE" id="PS50157">
    <property type="entry name" value="ZINC_FINGER_C2H2_2"/>
    <property type="match status" value="10"/>
</dbReference>
<evidence type="ECO:0000313" key="36">
    <source>
        <dbReference type="EMBL" id="KAH0808541.1"/>
    </source>
</evidence>
<feature type="transmembrane region" description="Helical" evidence="31">
    <location>
        <begin position="1983"/>
        <end position="2000"/>
    </location>
</feature>
<feature type="domain" description="C2H2-type" evidence="33">
    <location>
        <begin position="3063"/>
        <end position="3090"/>
    </location>
</feature>
<evidence type="ECO:0000256" key="25">
    <source>
        <dbReference type="ARBA" id="ARBA00023170"/>
    </source>
</evidence>
<dbReference type="InterPro" id="IPR013087">
    <property type="entry name" value="Znf_C2H2_type"/>
</dbReference>
<feature type="domain" description="ZAD" evidence="35">
    <location>
        <begin position="2779"/>
        <end position="2857"/>
    </location>
</feature>
<feature type="domain" description="C2H2-type" evidence="33">
    <location>
        <begin position="2979"/>
        <end position="3001"/>
    </location>
</feature>
<keyword evidence="37" id="KW-1185">Reference proteome</keyword>
<feature type="transmembrane region" description="Helical" evidence="31">
    <location>
        <begin position="704"/>
        <end position="724"/>
    </location>
</feature>
<dbReference type="InterPro" id="IPR018114">
    <property type="entry name" value="TRYPSIN_HIS"/>
</dbReference>
<keyword evidence="22 31" id="KW-0472">Membrane</keyword>
<feature type="domain" description="C2H2-type" evidence="33">
    <location>
        <begin position="3007"/>
        <end position="3034"/>
    </location>
</feature>
<evidence type="ECO:0000256" key="7">
    <source>
        <dbReference type="ARBA" id="ARBA00021776"/>
    </source>
</evidence>
<protein>
    <recommendedName>
        <fullName evidence="7">NADH dehydrogenase [ubiquinone] 1 alpha subcomplex assembly factor 3</fullName>
    </recommendedName>
</protein>
<dbReference type="GO" id="GO:0008527">
    <property type="term" value="F:taste receptor activity"/>
    <property type="evidence" value="ECO:0007669"/>
    <property type="project" value="InterPro"/>
</dbReference>
<keyword evidence="32" id="KW-0732">Signal</keyword>
<keyword evidence="14 28" id="KW-0863">Zinc-finger</keyword>
<feature type="transmembrane region" description="Helical" evidence="31">
    <location>
        <begin position="471"/>
        <end position="492"/>
    </location>
</feature>
<keyword evidence="16" id="KW-0720">Serine protease</keyword>
<dbReference type="GO" id="GO:0005576">
    <property type="term" value="C:extracellular region"/>
    <property type="evidence" value="ECO:0007669"/>
    <property type="project" value="UniProtKB-SubCell"/>
</dbReference>
<keyword evidence="26" id="KW-0539">Nucleus</keyword>
<reference evidence="36" key="1">
    <citation type="journal article" date="2020" name="J Insects Food Feed">
        <title>The yellow mealworm (Tenebrio molitor) genome: a resource for the emerging insects as food and feed industry.</title>
        <authorList>
            <person name="Eriksson T."/>
            <person name="Andere A."/>
            <person name="Kelstrup H."/>
            <person name="Emery V."/>
            <person name="Picard C."/>
        </authorList>
    </citation>
    <scope>NUCLEOTIDE SEQUENCE</scope>
    <source>
        <strain evidence="36">Stoneville</strain>
        <tissue evidence="36">Whole head</tissue>
    </source>
</reference>
<dbReference type="GO" id="GO:0005634">
    <property type="term" value="C:nucleus"/>
    <property type="evidence" value="ECO:0007669"/>
    <property type="project" value="UniProtKB-SubCell"/>
</dbReference>
<evidence type="ECO:0000259" key="34">
    <source>
        <dbReference type="PROSITE" id="PS50240"/>
    </source>
</evidence>
<feature type="transmembrane region" description="Helical" evidence="31">
    <location>
        <begin position="821"/>
        <end position="838"/>
    </location>
</feature>
<dbReference type="FunFam" id="3.30.160.60:FF:000218">
    <property type="entry name" value="Zinc finger protein 10"/>
    <property type="match status" value="1"/>
</dbReference>
<evidence type="ECO:0000256" key="3">
    <source>
        <dbReference type="ARBA" id="ARBA00004173"/>
    </source>
</evidence>
<evidence type="ECO:0000256" key="5">
    <source>
        <dbReference type="ARBA" id="ARBA00004651"/>
    </source>
</evidence>
<feature type="compositionally biased region" description="Basic and acidic residues" evidence="30">
    <location>
        <begin position="2951"/>
        <end position="2962"/>
    </location>
</feature>
<dbReference type="Gene3D" id="3.40.1230.10">
    <property type="entry name" value="MTH938-like"/>
    <property type="match status" value="1"/>
</dbReference>
<evidence type="ECO:0000256" key="10">
    <source>
        <dbReference type="ARBA" id="ARBA00022670"/>
    </source>
</evidence>
<feature type="domain" description="C2H2-type" evidence="33">
    <location>
        <begin position="3091"/>
        <end position="3118"/>
    </location>
</feature>
<feature type="chain" id="PRO_5035276160" description="NADH dehydrogenase [ubiquinone] 1 alpha subcomplex assembly factor 3" evidence="32">
    <location>
        <begin position="18"/>
        <end position="3422"/>
    </location>
</feature>
<evidence type="ECO:0000256" key="12">
    <source>
        <dbReference type="ARBA" id="ARBA00022723"/>
    </source>
</evidence>
<dbReference type="FunFam" id="2.40.10.10:FF:000047">
    <property type="entry name" value="Trypsin eta"/>
    <property type="match status" value="1"/>
</dbReference>
<dbReference type="FunFam" id="3.30.160.60:FF:000097">
    <property type="entry name" value="Zinc finger protein"/>
    <property type="match status" value="1"/>
</dbReference>
<feature type="transmembrane region" description="Helical" evidence="31">
    <location>
        <begin position="1320"/>
        <end position="1343"/>
    </location>
</feature>
<dbReference type="PROSITE" id="PS00134">
    <property type="entry name" value="TRYPSIN_HIS"/>
    <property type="match status" value="1"/>
</dbReference>
<feature type="transmembrane region" description="Helical" evidence="31">
    <location>
        <begin position="2074"/>
        <end position="2096"/>
    </location>
</feature>
<dbReference type="PANTHER" id="PTHR21421:SF29">
    <property type="entry name" value="GUSTATORY RECEPTOR 5A FOR TREHALOSE-RELATED"/>
    <property type="match status" value="1"/>
</dbReference>
<dbReference type="SUPFAM" id="SSF64076">
    <property type="entry name" value="MTH938-like"/>
    <property type="match status" value="1"/>
</dbReference>
<feature type="transmembrane region" description="Helical" evidence="31">
    <location>
        <begin position="2038"/>
        <end position="2054"/>
    </location>
</feature>
<evidence type="ECO:0000256" key="20">
    <source>
        <dbReference type="ARBA" id="ARBA00023125"/>
    </source>
</evidence>
<dbReference type="FunFam" id="3.30.160.60:FF:001638">
    <property type="entry name" value="Zinc finger protein 668"/>
    <property type="match status" value="1"/>
</dbReference>
<accession>A0A8J6H5Z4</accession>
<feature type="transmembrane region" description="Helical" evidence="31">
    <location>
        <begin position="1055"/>
        <end position="1073"/>
    </location>
</feature>
<dbReference type="PROSITE" id="PS51915">
    <property type="entry name" value="ZAD"/>
    <property type="match status" value="1"/>
</dbReference>
<feature type="transmembrane region" description="Helical" evidence="31">
    <location>
        <begin position="2286"/>
        <end position="2307"/>
    </location>
</feature>
<feature type="domain" description="C2H2-type" evidence="33">
    <location>
        <begin position="3035"/>
        <end position="3062"/>
    </location>
</feature>
<feature type="transmembrane region" description="Helical" evidence="31">
    <location>
        <begin position="2547"/>
        <end position="2567"/>
    </location>
</feature>
<keyword evidence="10" id="KW-0645">Protease</keyword>
<feature type="transmembrane region" description="Helical" evidence="31">
    <location>
        <begin position="261"/>
        <end position="283"/>
    </location>
</feature>
<feature type="transmembrane region" description="Helical" evidence="31">
    <location>
        <begin position="2153"/>
        <end position="2173"/>
    </location>
</feature>
<feature type="transmembrane region" description="Helical" evidence="31">
    <location>
        <begin position="577"/>
        <end position="595"/>
    </location>
</feature>
<keyword evidence="20" id="KW-0238">DNA-binding</keyword>
<keyword evidence="18 31" id="KW-1133">Transmembrane helix</keyword>
<feature type="transmembrane region" description="Helical" evidence="31">
    <location>
        <begin position="797"/>
        <end position="815"/>
    </location>
</feature>
<feature type="transmembrane region" description="Helical" evidence="31">
    <location>
        <begin position="1389"/>
        <end position="1406"/>
    </location>
</feature>
<comment type="similarity">
    <text evidence="6">Belongs to the insect chemoreceptor superfamily. Gustatory receptor (GR) family. Gr5a subfamily.</text>
</comment>
<dbReference type="PROSITE" id="PS00028">
    <property type="entry name" value="ZINC_FINGER_C2H2_1"/>
    <property type="match status" value="10"/>
</dbReference>
<feature type="transmembrane region" description="Helical" evidence="31">
    <location>
        <begin position="2680"/>
        <end position="2700"/>
    </location>
</feature>
<comment type="function">
    <text evidence="1">May be involved in transcriptional regulation.</text>
</comment>
<feature type="domain" description="C2H2-type" evidence="33">
    <location>
        <begin position="3119"/>
        <end position="3146"/>
    </location>
</feature>
<keyword evidence="17" id="KW-0862">Zinc</keyword>
<feature type="region of interest" description="Disordered" evidence="30">
    <location>
        <begin position="2947"/>
        <end position="2971"/>
    </location>
</feature>
<dbReference type="GO" id="GO:0032981">
    <property type="term" value="P:mitochondrial respiratory chain complex I assembly"/>
    <property type="evidence" value="ECO:0007669"/>
    <property type="project" value="InterPro"/>
</dbReference>